<feature type="domain" description="Glycosyltransferase subfamily 4-like N-terminal" evidence="4">
    <location>
        <begin position="34"/>
        <end position="194"/>
    </location>
</feature>
<dbReference type="GO" id="GO:0016757">
    <property type="term" value="F:glycosyltransferase activity"/>
    <property type="evidence" value="ECO:0007669"/>
    <property type="project" value="UniProtKB-KW"/>
</dbReference>
<evidence type="ECO:0000256" key="2">
    <source>
        <dbReference type="ARBA" id="ARBA00022679"/>
    </source>
</evidence>
<dbReference type="EMBL" id="JBHSDY010000011">
    <property type="protein sequence ID" value="MFC4299839.1"/>
    <property type="molecule type" value="Genomic_DNA"/>
</dbReference>
<evidence type="ECO:0000313" key="6">
    <source>
        <dbReference type="Proteomes" id="UP001595756"/>
    </source>
</evidence>
<dbReference type="PANTHER" id="PTHR12526">
    <property type="entry name" value="GLYCOSYLTRANSFERASE"/>
    <property type="match status" value="1"/>
</dbReference>
<sequence length="400" mass="43368">MSAGPASAGAAAAAAPAPASLSIAFVVDRFGNRYGGAEAYGVELMRELAAAGHRVTVFARAYDPACDLQLPFRPIAIGRRWPSWIRVWLFARRAARATRGGYDIVHSHMNGWCGDVEVVHVTPVRYRWRVQAMSSLRRRLSCISPRVRTYLGLEARRVAPRPGHRVVAVSQLIAHQLAQAYGPALVAPVIAPGVAQAEPVAPEQRRRTRADLGLPADGTLCLLVARNPMRKGLPTVLQALAELPDDVLLLVVGANAAARECVARASESVRSRVHLVAETSQVAPYYQAADLYVHPTLNDSFGMAPLEAMSFGLPVILSPAPWCGFAQYVQPETEALVLSHPERADELAQAIERLRSDAALRARLEAGARDVLARHAWPEVARQYLDVYADILRERGGAAS</sequence>
<dbReference type="InterPro" id="IPR001296">
    <property type="entry name" value="Glyco_trans_1"/>
</dbReference>
<gene>
    <name evidence="5" type="ORF">ACFO0J_17490</name>
</gene>
<keyword evidence="2 5" id="KW-0808">Transferase</keyword>
<dbReference type="Pfam" id="PF00534">
    <property type="entry name" value="Glycos_transf_1"/>
    <property type="match status" value="1"/>
</dbReference>
<proteinExistence type="predicted"/>
<dbReference type="RefSeq" id="WP_376814367.1">
    <property type="nucleotide sequence ID" value="NZ_JBHSDY010000011.1"/>
</dbReference>
<organism evidence="5 6">
    <name type="scientific">Castellaniella hirudinis</name>
    <dbReference type="NCBI Taxonomy" id="1144617"/>
    <lineage>
        <taxon>Bacteria</taxon>
        <taxon>Pseudomonadati</taxon>
        <taxon>Pseudomonadota</taxon>
        <taxon>Betaproteobacteria</taxon>
        <taxon>Burkholderiales</taxon>
        <taxon>Alcaligenaceae</taxon>
        <taxon>Castellaniella</taxon>
    </lineage>
</organism>
<feature type="domain" description="Glycosyl transferase family 1" evidence="3">
    <location>
        <begin position="205"/>
        <end position="369"/>
    </location>
</feature>
<name>A0ABV8S427_9BURK</name>
<evidence type="ECO:0000259" key="3">
    <source>
        <dbReference type="Pfam" id="PF00534"/>
    </source>
</evidence>
<protein>
    <submittedName>
        <fullName evidence="5">Glycosyltransferase family 4 protein</fullName>
        <ecNumber evidence="5">2.4.-.-</ecNumber>
    </submittedName>
</protein>
<dbReference type="SUPFAM" id="SSF53756">
    <property type="entry name" value="UDP-Glycosyltransferase/glycogen phosphorylase"/>
    <property type="match status" value="1"/>
</dbReference>
<dbReference type="CDD" id="cd03801">
    <property type="entry name" value="GT4_PimA-like"/>
    <property type="match status" value="1"/>
</dbReference>
<dbReference type="Proteomes" id="UP001595756">
    <property type="component" value="Unassembled WGS sequence"/>
</dbReference>
<dbReference type="PANTHER" id="PTHR12526:SF510">
    <property type="entry name" value="D-INOSITOL 3-PHOSPHATE GLYCOSYLTRANSFERASE"/>
    <property type="match status" value="1"/>
</dbReference>
<dbReference type="Pfam" id="PF13439">
    <property type="entry name" value="Glyco_transf_4"/>
    <property type="match status" value="1"/>
</dbReference>
<evidence type="ECO:0000259" key="4">
    <source>
        <dbReference type="Pfam" id="PF13439"/>
    </source>
</evidence>
<dbReference type="EC" id="2.4.-.-" evidence="5"/>
<evidence type="ECO:0000313" key="5">
    <source>
        <dbReference type="EMBL" id="MFC4299839.1"/>
    </source>
</evidence>
<evidence type="ECO:0000256" key="1">
    <source>
        <dbReference type="ARBA" id="ARBA00022676"/>
    </source>
</evidence>
<comment type="caution">
    <text evidence="5">The sequence shown here is derived from an EMBL/GenBank/DDBJ whole genome shotgun (WGS) entry which is preliminary data.</text>
</comment>
<accession>A0ABV8S427</accession>
<keyword evidence="6" id="KW-1185">Reference proteome</keyword>
<keyword evidence="1 5" id="KW-0328">Glycosyltransferase</keyword>
<dbReference type="InterPro" id="IPR028098">
    <property type="entry name" value="Glyco_trans_4-like_N"/>
</dbReference>
<reference evidence="6" key="1">
    <citation type="journal article" date="2019" name="Int. J. Syst. Evol. Microbiol.">
        <title>The Global Catalogue of Microorganisms (GCM) 10K type strain sequencing project: providing services to taxonomists for standard genome sequencing and annotation.</title>
        <authorList>
            <consortium name="The Broad Institute Genomics Platform"/>
            <consortium name="The Broad Institute Genome Sequencing Center for Infectious Disease"/>
            <person name="Wu L."/>
            <person name="Ma J."/>
        </authorList>
    </citation>
    <scope>NUCLEOTIDE SEQUENCE [LARGE SCALE GENOMIC DNA]</scope>
    <source>
        <strain evidence="6">CGMCC 1.19029</strain>
    </source>
</reference>
<dbReference type="Gene3D" id="3.40.50.2000">
    <property type="entry name" value="Glycogen Phosphorylase B"/>
    <property type="match status" value="2"/>
</dbReference>